<accession>A0AAD7HAC3</accession>
<dbReference type="AlphaFoldDB" id="A0AAD7HAC3"/>
<evidence type="ECO:0000313" key="2">
    <source>
        <dbReference type="EMBL" id="KAJ7716253.1"/>
    </source>
</evidence>
<feature type="region of interest" description="Disordered" evidence="1">
    <location>
        <begin position="1"/>
        <end position="31"/>
    </location>
</feature>
<proteinExistence type="predicted"/>
<feature type="compositionally biased region" description="Polar residues" evidence="1">
    <location>
        <begin position="1"/>
        <end position="13"/>
    </location>
</feature>
<reference evidence="2" key="1">
    <citation type="submission" date="2023-03" db="EMBL/GenBank/DDBJ databases">
        <title>Massive genome expansion in bonnet fungi (Mycena s.s.) driven by repeated elements and novel gene families across ecological guilds.</title>
        <authorList>
            <consortium name="Lawrence Berkeley National Laboratory"/>
            <person name="Harder C.B."/>
            <person name="Miyauchi S."/>
            <person name="Viragh M."/>
            <person name="Kuo A."/>
            <person name="Thoen E."/>
            <person name="Andreopoulos B."/>
            <person name="Lu D."/>
            <person name="Skrede I."/>
            <person name="Drula E."/>
            <person name="Henrissat B."/>
            <person name="Morin E."/>
            <person name="Kohler A."/>
            <person name="Barry K."/>
            <person name="LaButti K."/>
            <person name="Morin E."/>
            <person name="Salamov A."/>
            <person name="Lipzen A."/>
            <person name="Mereny Z."/>
            <person name="Hegedus B."/>
            <person name="Baldrian P."/>
            <person name="Stursova M."/>
            <person name="Weitz H."/>
            <person name="Taylor A."/>
            <person name="Grigoriev I.V."/>
            <person name="Nagy L.G."/>
            <person name="Martin F."/>
            <person name="Kauserud H."/>
        </authorList>
    </citation>
    <scope>NUCLEOTIDE SEQUENCE</scope>
    <source>
        <strain evidence="2">CBHHK188m</strain>
    </source>
</reference>
<evidence type="ECO:0000256" key="1">
    <source>
        <dbReference type="SAM" id="MobiDB-lite"/>
    </source>
</evidence>
<feature type="compositionally biased region" description="Acidic residues" evidence="1">
    <location>
        <begin position="68"/>
        <end position="77"/>
    </location>
</feature>
<gene>
    <name evidence="2" type="ORF">DFH07DRAFT_973950</name>
</gene>
<feature type="region of interest" description="Disordered" evidence="1">
    <location>
        <begin position="57"/>
        <end position="107"/>
    </location>
</feature>
<protein>
    <submittedName>
        <fullName evidence="2">Uncharacterized protein</fullName>
    </submittedName>
</protein>
<sequence>MPDNSGISGQTSPFLEGLNGGAPIQDQGRKKGNIVFSADAIKVLRKWEILHLERNNKRAERRTAGEENVSEDEEDELTPYVMVVPSGEKSQPENPAASPKSSDTPLDSKLLFSDDIAAKNSFRAHNNSIPSAVFSLAKNGLSPPLTLFLPASLERIRSSNVKTVKHGTGETTKVTVIDVSNFPDEDDLDQANWCTTYNTFLTFLESAVGPRIFESFARHYNRMLTDPELATWFRAYRSFDKKIRAQFFTTPYIIDINDAKYRSALQSAKNSFLMST</sequence>
<dbReference type="Proteomes" id="UP001215280">
    <property type="component" value="Unassembled WGS sequence"/>
</dbReference>
<dbReference type="EMBL" id="JARJLG010000334">
    <property type="protein sequence ID" value="KAJ7716253.1"/>
    <property type="molecule type" value="Genomic_DNA"/>
</dbReference>
<organism evidence="2 3">
    <name type="scientific">Mycena maculata</name>
    <dbReference type="NCBI Taxonomy" id="230809"/>
    <lineage>
        <taxon>Eukaryota</taxon>
        <taxon>Fungi</taxon>
        <taxon>Dikarya</taxon>
        <taxon>Basidiomycota</taxon>
        <taxon>Agaricomycotina</taxon>
        <taxon>Agaricomycetes</taxon>
        <taxon>Agaricomycetidae</taxon>
        <taxon>Agaricales</taxon>
        <taxon>Marasmiineae</taxon>
        <taxon>Mycenaceae</taxon>
        <taxon>Mycena</taxon>
    </lineage>
</organism>
<evidence type="ECO:0000313" key="3">
    <source>
        <dbReference type="Proteomes" id="UP001215280"/>
    </source>
</evidence>
<keyword evidence="3" id="KW-1185">Reference proteome</keyword>
<name>A0AAD7HAC3_9AGAR</name>
<feature type="compositionally biased region" description="Polar residues" evidence="1">
    <location>
        <begin position="88"/>
        <end position="105"/>
    </location>
</feature>
<comment type="caution">
    <text evidence="2">The sequence shown here is derived from an EMBL/GenBank/DDBJ whole genome shotgun (WGS) entry which is preliminary data.</text>
</comment>